<dbReference type="AlphaFoldDB" id="A0A7W6J9U3"/>
<dbReference type="Gene3D" id="1.20.1600.10">
    <property type="entry name" value="Outer membrane efflux proteins (OEP)"/>
    <property type="match status" value="1"/>
</dbReference>
<dbReference type="NCBIfam" id="TIGR01844">
    <property type="entry name" value="type_I_sec_TolC"/>
    <property type="match status" value="1"/>
</dbReference>
<evidence type="ECO:0000256" key="3">
    <source>
        <dbReference type="ARBA" id="ARBA00022448"/>
    </source>
</evidence>
<evidence type="ECO:0000256" key="7">
    <source>
        <dbReference type="ARBA" id="ARBA00023237"/>
    </source>
</evidence>
<dbReference type="InterPro" id="IPR003423">
    <property type="entry name" value="OMP_efflux"/>
</dbReference>
<protein>
    <submittedName>
        <fullName evidence="9">Adhesin transport system outer membrane protein</fullName>
    </submittedName>
</protein>
<dbReference type="GO" id="GO:1990281">
    <property type="term" value="C:efflux pump complex"/>
    <property type="evidence" value="ECO:0007669"/>
    <property type="project" value="TreeGrafter"/>
</dbReference>
<proteinExistence type="inferred from homology"/>
<dbReference type="GO" id="GO:0015288">
    <property type="term" value="F:porin activity"/>
    <property type="evidence" value="ECO:0007669"/>
    <property type="project" value="TreeGrafter"/>
</dbReference>
<dbReference type="Pfam" id="PF02321">
    <property type="entry name" value="OEP"/>
    <property type="match status" value="2"/>
</dbReference>
<gene>
    <name evidence="9" type="ORF">GGR23_003774</name>
</gene>
<evidence type="ECO:0000256" key="8">
    <source>
        <dbReference type="SAM" id="Coils"/>
    </source>
</evidence>
<comment type="subcellular location">
    <subcellularLocation>
        <location evidence="1">Cell outer membrane</location>
    </subcellularLocation>
</comment>
<keyword evidence="3" id="KW-0813">Transport</keyword>
<dbReference type="GO" id="GO:0009279">
    <property type="term" value="C:cell outer membrane"/>
    <property type="evidence" value="ECO:0007669"/>
    <property type="project" value="UniProtKB-SubCell"/>
</dbReference>
<dbReference type="EMBL" id="JACIEZ010000010">
    <property type="protein sequence ID" value="MBB4066557.1"/>
    <property type="molecule type" value="Genomic_DNA"/>
</dbReference>
<comment type="caution">
    <text evidence="9">The sequence shown here is derived from an EMBL/GenBank/DDBJ whole genome shotgun (WGS) entry which is preliminary data.</text>
</comment>
<dbReference type="RefSeq" id="WP_382341450.1">
    <property type="nucleotide sequence ID" value="NZ_JBHLUV010000013.1"/>
</dbReference>
<dbReference type="PANTHER" id="PTHR30026">
    <property type="entry name" value="OUTER MEMBRANE PROTEIN TOLC"/>
    <property type="match status" value="1"/>
</dbReference>
<keyword evidence="6" id="KW-0472">Membrane</keyword>
<dbReference type="InterPro" id="IPR010130">
    <property type="entry name" value="T1SS_OMP_TolC"/>
</dbReference>
<accession>A0A7W6J9U3</accession>
<keyword evidence="7" id="KW-0998">Cell outer membrane</keyword>
<dbReference type="SUPFAM" id="SSF56954">
    <property type="entry name" value="Outer membrane efflux proteins (OEP)"/>
    <property type="match status" value="1"/>
</dbReference>
<evidence type="ECO:0000256" key="2">
    <source>
        <dbReference type="ARBA" id="ARBA00007613"/>
    </source>
</evidence>
<evidence type="ECO:0000313" key="9">
    <source>
        <dbReference type="EMBL" id="MBB4066557.1"/>
    </source>
</evidence>
<dbReference type="PANTHER" id="PTHR30026:SF22">
    <property type="entry name" value="OUTER MEMBRANE EFFLUX PROTEIN"/>
    <property type="match status" value="1"/>
</dbReference>
<dbReference type="Proteomes" id="UP000528286">
    <property type="component" value="Unassembled WGS sequence"/>
</dbReference>
<keyword evidence="4" id="KW-1134">Transmembrane beta strand</keyword>
<sequence length="405" mass="44520">MSLKEAMQIAVSSNPEVGQALENREAVEFELRQARGLYLPSIDLEASVGVRQLDSPGRRLTGTDDDELHPADVGLSITQKLFDGGGRRAELDTQAARVDSASFRVLERSESIALQVVRDYIELVLQAQIVAESQKNVAFHQDMVSNIGSLISSGTLTEADRQQARERLLSAKARLKEAQEALEAVKASLNRLLGQPLTKPSMPPSVAKALPRSLEAALDIAMRNNPRVHVANSDIDAADAQVRGARNAYMPEISAEARVRTGRDIDGSEGRTADGQVRIVARWNLYRGGIDVANEQEKIRRASEQRLALHQVYREIEEAVRVSWDRRLKQMELAGLLREQSSTNSQLVSTYREQLGIGQRSLLDVLGAQNTRYNVAILALTADAASRFAEYRVLAATGSLLKTTC</sequence>
<evidence type="ECO:0000256" key="5">
    <source>
        <dbReference type="ARBA" id="ARBA00022692"/>
    </source>
</evidence>
<dbReference type="GO" id="GO:0015562">
    <property type="term" value="F:efflux transmembrane transporter activity"/>
    <property type="evidence" value="ECO:0007669"/>
    <property type="project" value="InterPro"/>
</dbReference>
<feature type="coiled-coil region" evidence="8">
    <location>
        <begin position="161"/>
        <end position="195"/>
    </location>
</feature>
<reference evidence="9 10" key="1">
    <citation type="submission" date="2020-08" db="EMBL/GenBank/DDBJ databases">
        <title>Genomic Encyclopedia of Type Strains, Phase IV (KMG-IV): sequencing the most valuable type-strain genomes for metagenomic binning, comparative biology and taxonomic classification.</title>
        <authorList>
            <person name="Goeker M."/>
        </authorList>
    </citation>
    <scope>NUCLEOTIDE SEQUENCE [LARGE SCALE GENOMIC DNA]</scope>
    <source>
        <strain evidence="9 10">DSM 29853</strain>
    </source>
</reference>
<evidence type="ECO:0000256" key="1">
    <source>
        <dbReference type="ARBA" id="ARBA00004442"/>
    </source>
</evidence>
<keyword evidence="5" id="KW-0812">Transmembrane</keyword>
<evidence type="ECO:0000256" key="6">
    <source>
        <dbReference type="ARBA" id="ARBA00023136"/>
    </source>
</evidence>
<keyword evidence="10" id="KW-1185">Reference proteome</keyword>
<keyword evidence="8" id="KW-0175">Coiled coil</keyword>
<evidence type="ECO:0000313" key="10">
    <source>
        <dbReference type="Proteomes" id="UP000528286"/>
    </source>
</evidence>
<evidence type="ECO:0000256" key="4">
    <source>
        <dbReference type="ARBA" id="ARBA00022452"/>
    </source>
</evidence>
<name>A0A7W6J9U3_9HYPH</name>
<organism evidence="9 10">
    <name type="scientific">Gellertiella hungarica</name>
    <dbReference type="NCBI Taxonomy" id="1572859"/>
    <lineage>
        <taxon>Bacteria</taxon>
        <taxon>Pseudomonadati</taxon>
        <taxon>Pseudomonadota</taxon>
        <taxon>Alphaproteobacteria</taxon>
        <taxon>Hyphomicrobiales</taxon>
        <taxon>Rhizobiaceae</taxon>
        <taxon>Gellertiella</taxon>
    </lineage>
</organism>
<dbReference type="InterPro" id="IPR051906">
    <property type="entry name" value="TolC-like"/>
</dbReference>
<comment type="similarity">
    <text evidence="2">Belongs to the outer membrane factor (OMF) (TC 1.B.17) family.</text>
</comment>